<dbReference type="Proteomes" id="UP000198908">
    <property type="component" value="Unassembled WGS sequence"/>
</dbReference>
<feature type="domain" description="Nitroreductase" evidence="5">
    <location>
        <begin position="76"/>
        <end position="230"/>
    </location>
</feature>
<dbReference type="InterPro" id="IPR029479">
    <property type="entry name" value="Nitroreductase"/>
</dbReference>
<dbReference type="SUPFAM" id="SSF55469">
    <property type="entry name" value="FMN-dependent nitroreductase-like"/>
    <property type="match status" value="1"/>
</dbReference>
<evidence type="ECO:0000313" key="7">
    <source>
        <dbReference type="Proteomes" id="UP000198908"/>
    </source>
</evidence>
<keyword evidence="3" id="KW-0288">FMN</keyword>
<dbReference type="CDD" id="cd02146">
    <property type="entry name" value="NfsA-like"/>
    <property type="match status" value="1"/>
</dbReference>
<comment type="similarity">
    <text evidence="1">Belongs to the flavin oxidoreductase frp family.</text>
</comment>
<evidence type="ECO:0000313" key="6">
    <source>
        <dbReference type="EMBL" id="SDD49609.1"/>
    </source>
</evidence>
<dbReference type="InterPro" id="IPR016446">
    <property type="entry name" value="Flavin_OxRdtase_Frp"/>
</dbReference>
<dbReference type="PANTHER" id="PTHR43425">
    <property type="entry name" value="OXYGEN-INSENSITIVE NADPH NITROREDUCTASE"/>
    <property type="match status" value="1"/>
</dbReference>
<accession>A0A1G6V7F5</accession>
<dbReference type="InterPro" id="IPR000415">
    <property type="entry name" value="Nitroreductase-like"/>
</dbReference>
<proteinExistence type="inferred from homology"/>
<evidence type="ECO:0000259" key="5">
    <source>
        <dbReference type="Pfam" id="PF00881"/>
    </source>
</evidence>
<sequence>MYHTALAHLFRSSVNEQEHAPIHPPFAGEETSMSTAAAPDLPADIAKAMRALEVRYGTPWSAPLPSWNDTLDTLLAHRSVRSYAHRPLPEGTLETLIAAAQSASTSSNLQTWSVVAIENPERKARLAELAGGQSHVREAPLFLVWLADLARLEAAGARSGASVEGLHYLETLVVGIIDAALAAQNAVVALESLGMSTVYIGGIRNRPEQVAAELGLPPRVLPVFGMCVGYPDETRPAEVKPRLPQAVVLHREQYDAPSQAAAITQYDEIMSGFQTSQGLSAAGWTSRSLARWRSRESLHGRDRLREALNALGFELR</sequence>
<dbReference type="GO" id="GO:0016491">
    <property type="term" value="F:oxidoreductase activity"/>
    <property type="evidence" value="ECO:0007669"/>
    <property type="project" value="UniProtKB-KW"/>
</dbReference>
<organism evidence="6 7">
    <name type="scientific">Paraburkholderia lycopersici</name>
    <dbReference type="NCBI Taxonomy" id="416944"/>
    <lineage>
        <taxon>Bacteria</taxon>
        <taxon>Pseudomonadati</taxon>
        <taxon>Pseudomonadota</taxon>
        <taxon>Betaproteobacteria</taxon>
        <taxon>Burkholderiales</taxon>
        <taxon>Burkholderiaceae</taxon>
        <taxon>Paraburkholderia</taxon>
    </lineage>
</organism>
<evidence type="ECO:0000256" key="4">
    <source>
        <dbReference type="ARBA" id="ARBA00023002"/>
    </source>
</evidence>
<evidence type="ECO:0000256" key="1">
    <source>
        <dbReference type="ARBA" id="ARBA00008366"/>
    </source>
</evidence>
<name>A0A1G6V7F5_9BURK</name>
<evidence type="ECO:0000256" key="2">
    <source>
        <dbReference type="ARBA" id="ARBA00022630"/>
    </source>
</evidence>
<keyword evidence="7" id="KW-1185">Reference proteome</keyword>
<dbReference type="Gene3D" id="3.40.109.10">
    <property type="entry name" value="NADH Oxidase"/>
    <property type="match status" value="1"/>
</dbReference>
<dbReference type="AlphaFoldDB" id="A0A1G6V7F5"/>
<keyword evidence="2" id="KW-0285">Flavoprotein</keyword>
<gene>
    <name evidence="6" type="ORF">SAMN05421548_12074</name>
</gene>
<reference evidence="7" key="1">
    <citation type="submission" date="2016-09" db="EMBL/GenBank/DDBJ databases">
        <authorList>
            <person name="Varghese N."/>
            <person name="Submissions S."/>
        </authorList>
    </citation>
    <scope>NUCLEOTIDE SEQUENCE [LARGE SCALE GENOMIC DNA]</scope>
    <source>
        <strain evidence="7">TNe-862</strain>
    </source>
</reference>
<dbReference type="PANTHER" id="PTHR43425:SF2">
    <property type="entry name" value="OXYGEN-INSENSITIVE NADPH NITROREDUCTASE"/>
    <property type="match status" value="1"/>
</dbReference>
<evidence type="ECO:0000256" key="3">
    <source>
        <dbReference type="ARBA" id="ARBA00022643"/>
    </source>
</evidence>
<dbReference type="Pfam" id="PF00881">
    <property type="entry name" value="Nitroreductase"/>
    <property type="match status" value="1"/>
</dbReference>
<keyword evidence="4" id="KW-0560">Oxidoreductase</keyword>
<protein>
    <submittedName>
        <fullName evidence="6">Nitroreductase</fullName>
    </submittedName>
</protein>
<dbReference type="EMBL" id="FMYQ01000020">
    <property type="protein sequence ID" value="SDD49609.1"/>
    <property type="molecule type" value="Genomic_DNA"/>
</dbReference>
<dbReference type="STRING" id="416944.SAMN05421548_12074"/>